<reference evidence="2 3" key="1">
    <citation type="submission" date="2019-07" db="EMBL/GenBank/DDBJ databases">
        <title>Whole genome shotgun sequence of Halobacillus faecis NBRC 103569.</title>
        <authorList>
            <person name="Hosoyama A."/>
            <person name="Uohara A."/>
            <person name="Ohji S."/>
            <person name="Ichikawa N."/>
        </authorList>
    </citation>
    <scope>NUCLEOTIDE SEQUENCE [LARGE SCALE GENOMIC DNA]</scope>
    <source>
        <strain evidence="2 3">NBRC 103569</strain>
    </source>
</reference>
<sequence>MAKNHKEAGTGAGQGRMEQNPNSMVDPRQSGTDPQKVKQEIQKDVNEGIGAMTSREAGSMKD</sequence>
<dbReference type="Proteomes" id="UP000321886">
    <property type="component" value="Unassembled WGS sequence"/>
</dbReference>
<keyword evidence="3" id="KW-1185">Reference proteome</keyword>
<evidence type="ECO:0000313" key="2">
    <source>
        <dbReference type="EMBL" id="GEN52397.1"/>
    </source>
</evidence>
<evidence type="ECO:0000256" key="1">
    <source>
        <dbReference type="SAM" id="MobiDB-lite"/>
    </source>
</evidence>
<organism evidence="2 3">
    <name type="scientific">Halobacillus faecis</name>
    <dbReference type="NCBI Taxonomy" id="360184"/>
    <lineage>
        <taxon>Bacteria</taxon>
        <taxon>Bacillati</taxon>
        <taxon>Bacillota</taxon>
        <taxon>Bacilli</taxon>
        <taxon>Bacillales</taxon>
        <taxon>Bacillaceae</taxon>
        <taxon>Halobacillus</taxon>
    </lineage>
</organism>
<protein>
    <recommendedName>
        <fullName evidence="4">Small, acid-soluble spore protein gamma-type</fullName>
    </recommendedName>
</protein>
<feature type="compositionally biased region" description="Polar residues" evidence="1">
    <location>
        <begin position="17"/>
        <end position="33"/>
    </location>
</feature>
<feature type="compositionally biased region" description="Basic and acidic residues" evidence="1">
    <location>
        <begin position="35"/>
        <end position="46"/>
    </location>
</feature>
<dbReference type="RefSeq" id="WP_146813131.1">
    <property type="nucleotide sequence ID" value="NZ_BJYD01000004.1"/>
</dbReference>
<name>A0A511WMW6_9BACI</name>
<evidence type="ECO:0008006" key="4">
    <source>
        <dbReference type="Google" id="ProtNLM"/>
    </source>
</evidence>
<comment type="caution">
    <text evidence="2">The sequence shown here is derived from an EMBL/GenBank/DDBJ whole genome shotgun (WGS) entry which is preliminary data.</text>
</comment>
<dbReference type="EMBL" id="BJYD01000004">
    <property type="protein sequence ID" value="GEN52397.1"/>
    <property type="molecule type" value="Genomic_DNA"/>
</dbReference>
<feature type="region of interest" description="Disordered" evidence="1">
    <location>
        <begin position="1"/>
        <end position="62"/>
    </location>
</feature>
<dbReference type="AlphaFoldDB" id="A0A511WMW6"/>
<dbReference type="OrthoDB" id="2476454at2"/>
<gene>
    <name evidence="2" type="ORF">HFA01_06590</name>
</gene>
<evidence type="ECO:0000313" key="3">
    <source>
        <dbReference type="Proteomes" id="UP000321886"/>
    </source>
</evidence>
<accession>A0A511WMW6</accession>
<proteinExistence type="predicted"/>